<keyword evidence="1" id="KW-1133">Transmembrane helix</keyword>
<feature type="transmembrane region" description="Helical" evidence="1">
    <location>
        <begin position="12"/>
        <end position="32"/>
    </location>
</feature>
<protein>
    <submittedName>
        <fullName evidence="2">CDP-diacylglycerol--glycerol-3-phosphate 3-phosphatidyltransferase</fullName>
    </submittedName>
</protein>
<feature type="transmembrane region" description="Helical" evidence="1">
    <location>
        <begin position="69"/>
        <end position="89"/>
    </location>
</feature>
<keyword evidence="2" id="KW-0808">Transferase</keyword>
<sequence length="104" mass="11649">ICVATRYPLMWALIALMAVKEGYMAIMGLHFLKKGKMMDGAMWFGKVCTATLFAGMCCLFFLYSLPKLAVTIIIAVMMVVMVVTLCMYIPVYRKMGQETEAQGK</sequence>
<evidence type="ECO:0000256" key="1">
    <source>
        <dbReference type="SAM" id="Phobius"/>
    </source>
</evidence>
<keyword evidence="1" id="KW-0812">Transmembrane</keyword>
<gene>
    <name evidence="2" type="ORF">EVA_14545</name>
</gene>
<name>J9G6C3_9ZZZZ</name>
<keyword evidence="1" id="KW-0472">Membrane</keyword>
<proteinExistence type="predicted"/>
<dbReference type="EMBL" id="AMCI01004813">
    <property type="protein sequence ID" value="EJW97347.1"/>
    <property type="molecule type" value="Genomic_DNA"/>
</dbReference>
<comment type="caution">
    <text evidence="2">The sequence shown here is derived from an EMBL/GenBank/DDBJ whole genome shotgun (WGS) entry which is preliminary data.</text>
</comment>
<dbReference type="GO" id="GO:0016740">
    <property type="term" value="F:transferase activity"/>
    <property type="evidence" value="ECO:0007669"/>
    <property type="project" value="UniProtKB-KW"/>
</dbReference>
<reference evidence="2" key="1">
    <citation type="journal article" date="2012" name="PLoS ONE">
        <title>Gene sets for utilization of primary and secondary nutrition supplies in the distal gut of endangered iberian lynx.</title>
        <authorList>
            <person name="Alcaide M."/>
            <person name="Messina E."/>
            <person name="Richter M."/>
            <person name="Bargiela R."/>
            <person name="Peplies J."/>
            <person name="Huws S.A."/>
            <person name="Newbold C.J."/>
            <person name="Golyshin P.N."/>
            <person name="Simon M.A."/>
            <person name="Lopez G."/>
            <person name="Yakimov M.M."/>
            <person name="Ferrer M."/>
        </authorList>
    </citation>
    <scope>NUCLEOTIDE SEQUENCE</scope>
</reference>
<feature type="non-terminal residue" evidence="2">
    <location>
        <position position="1"/>
    </location>
</feature>
<dbReference type="AlphaFoldDB" id="J9G6C3"/>
<evidence type="ECO:0000313" key="2">
    <source>
        <dbReference type="EMBL" id="EJW97347.1"/>
    </source>
</evidence>
<accession>J9G6C3</accession>
<organism evidence="2">
    <name type="scientific">gut metagenome</name>
    <dbReference type="NCBI Taxonomy" id="749906"/>
    <lineage>
        <taxon>unclassified sequences</taxon>
        <taxon>metagenomes</taxon>
        <taxon>organismal metagenomes</taxon>
    </lineage>
</organism>
<feature type="transmembrane region" description="Helical" evidence="1">
    <location>
        <begin position="44"/>
        <end position="63"/>
    </location>
</feature>